<reference evidence="4 5" key="1">
    <citation type="submission" date="2017-08" db="EMBL/GenBank/DDBJ databases">
        <authorList>
            <person name="de Groot N.N."/>
        </authorList>
    </citation>
    <scope>NUCLEOTIDE SEQUENCE [LARGE SCALE GENOMIC DNA]</scope>
    <source>
        <strain evidence="4 5">JC228</strain>
    </source>
</reference>
<dbReference type="InterPro" id="IPR051450">
    <property type="entry name" value="Gfo/Idh/MocA_Oxidoreductases"/>
</dbReference>
<evidence type="ECO:0000259" key="2">
    <source>
        <dbReference type="Pfam" id="PF01408"/>
    </source>
</evidence>
<organism evidence="4 5">
    <name type="scientific">Bacillus oleivorans</name>
    <dbReference type="NCBI Taxonomy" id="1448271"/>
    <lineage>
        <taxon>Bacteria</taxon>
        <taxon>Bacillati</taxon>
        <taxon>Bacillota</taxon>
        <taxon>Bacilli</taxon>
        <taxon>Bacillales</taxon>
        <taxon>Bacillaceae</taxon>
        <taxon>Bacillus</taxon>
    </lineage>
</organism>
<sequence>MGIIGLGAVGERLLHKFLEHSETEVAAICDANKERLQSFQERLPDVQFYTDYEPILQDKNIDLVYVAVPPKFHHQIALEVIRAGKPILCEKPLANSFQEAVEMAQAAKNAQVVNAINFPTPYSSVYQMLKEKLESVAIGQIKRVELQMYFQEWPRFWQHNPWIAKREQGGFVREVSPHFLQVMIDLLGPVKHVHSKLNYPEDPTLCETGIIAHAEFQDGTPILINGLSGIGQKEHLAFKIYGDQGVLSLVNWSQLEEETLETPNTIIPTERKDSLLGLIDELVKALKGQPAKLVTFDRGVEVQFVLEQLLGHSVE</sequence>
<dbReference type="InterPro" id="IPR000683">
    <property type="entry name" value="Gfo/Idh/MocA-like_OxRdtase_N"/>
</dbReference>
<comment type="similarity">
    <text evidence="1">Belongs to the Gfo/Idh/MocA family.</text>
</comment>
<accession>A0A285CIN5</accession>
<dbReference type="GO" id="GO:0000166">
    <property type="term" value="F:nucleotide binding"/>
    <property type="evidence" value="ECO:0007669"/>
    <property type="project" value="InterPro"/>
</dbReference>
<dbReference type="PANTHER" id="PTHR43377:SF1">
    <property type="entry name" value="BILIVERDIN REDUCTASE A"/>
    <property type="match status" value="1"/>
</dbReference>
<protein>
    <submittedName>
        <fullName evidence="4">Predicted dehydrogenase</fullName>
    </submittedName>
</protein>
<dbReference type="InterPro" id="IPR036291">
    <property type="entry name" value="NAD(P)-bd_dom_sf"/>
</dbReference>
<dbReference type="Pfam" id="PF02894">
    <property type="entry name" value="GFO_IDH_MocA_C"/>
    <property type="match status" value="1"/>
</dbReference>
<dbReference type="Proteomes" id="UP000219546">
    <property type="component" value="Unassembled WGS sequence"/>
</dbReference>
<evidence type="ECO:0000313" key="5">
    <source>
        <dbReference type="Proteomes" id="UP000219546"/>
    </source>
</evidence>
<dbReference type="Gene3D" id="3.30.360.10">
    <property type="entry name" value="Dihydrodipicolinate Reductase, domain 2"/>
    <property type="match status" value="1"/>
</dbReference>
<feature type="domain" description="Gfo/Idh/MocA-like oxidoreductase C-terminal" evidence="3">
    <location>
        <begin position="130"/>
        <end position="307"/>
    </location>
</feature>
<evidence type="ECO:0000313" key="4">
    <source>
        <dbReference type="EMBL" id="SNX66868.1"/>
    </source>
</evidence>
<proteinExistence type="inferred from homology"/>
<gene>
    <name evidence="4" type="ORF">SAMN05877753_101181</name>
</gene>
<dbReference type="SUPFAM" id="SSF51735">
    <property type="entry name" value="NAD(P)-binding Rossmann-fold domains"/>
    <property type="match status" value="1"/>
</dbReference>
<dbReference type="Gene3D" id="3.40.50.720">
    <property type="entry name" value="NAD(P)-binding Rossmann-like Domain"/>
    <property type="match status" value="1"/>
</dbReference>
<name>A0A285CIN5_9BACI</name>
<dbReference type="SUPFAM" id="SSF55347">
    <property type="entry name" value="Glyceraldehyde-3-phosphate dehydrogenase-like, C-terminal domain"/>
    <property type="match status" value="1"/>
</dbReference>
<dbReference type="EMBL" id="OAOP01000001">
    <property type="protein sequence ID" value="SNX66868.1"/>
    <property type="molecule type" value="Genomic_DNA"/>
</dbReference>
<dbReference type="AlphaFoldDB" id="A0A285CIN5"/>
<dbReference type="InterPro" id="IPR004104">
    <property type="entry name" value="Gfo/Idh/MocA-like_OxRdtase_C"/>
</dbReference>
<keyword evidence="5" id="KW-1185">Reference proteome</keyword>
<evidence type="ECO:0000259" key="3">
    <source>
        <dbReference type="Pfam" id="PF02894"/>
    </source>
</evidence>
<dbReference type="Pfam" id="PF01408">
    <property type="entry name" value="GFO_IDH_MocA"/>
    <property type="match status" value="1"/>
</dbReference>
<evidence type="ECO:0000256" key="1">
    <source>
        <dbReference type="ARBA" id="ARBA00010928"/>
    </source>
</evidence>
<feature type="domain" description="Gfo/Idh/MocA-like oxidoreductase N-terminal" evidence="2">
    <location>
        <begin position="2"/>
        <end position="116"/>
    </location>
</feature>
<dbReference type="PANTHER" id="PTHR43377">
    <property type="entry name" value="BILIVERDIN REDUCTASE A"/>
    <property type="match status" value="1"/>
</dbReference>